<evidence type="ECO:0007829" key="6">
    <source>
        <dbReference type="ProteomicsDB" id="A0A1P8BEI6"/>
    </source>
</evidence>
<dbReference type="Proteomes" id="UP000006548">
    <property type="component" value="Chromosome 5"/>
</dbReference>
<evidence type="ECO:0000313" key="3">
    <source>
        <dbReference type="EMBL" id="ANM69994.1"/>
    </source>
</evidence>
<sequence>MDTLILVSIMVLMLFARSGSARAATLIVSNEMQTLPNVPVFVTCRPTPELSKSVPLGQKIMIEIPSIAGDNEKVAGSRQLSHTLCVGTFYNKKSSAAYGMWFVLYDSSDKDHCKDSCSIFAKDYGFYSWNNNKKTFDLIPPRFWIN</sequence>
<dbReference type="eggNOG" id="ENOG502R1HQ">
    <property type="taxonomic scope" value="Eukaryota"/>
</dbReference>
<keyword evidence="5 6" id="KW-1267">Proteomics identification</keyword>
<proteinExistence type="evidence at protein level"/>
<dbReference type="ExpressionAtlas" id="A0A1P8BEI6">
    <property type="expression patterns" value="baseline and differential"/>
</dbReference>
<feature type="signal peptide" evidence="1">
    <location>
        <begin position="1"/>
        <end position="23"/>
    </location>
</feature>
<evidence type="ECO:0000313" key="2">
    <source>
        <dbReference type="Araport" id="AT5G22970"/>
    </source>
</evidence>
<keyword evidence="1" id="KW-0732">Signal</keyword>
<dbReference type="AlphaFoldDB" id="A0A1P8BEI6"/>
<reference evidence="3 4" key="1">
    <citation type="journal article" date="2000" name="Nature">
        <title>Sequence and analysis of chromosome 5 of the plant Arabidopsis thaliana.</title>
        <authorList>
            <consortium name="Kazusa DNA Research Institute"/>
            <consortium name="Cold Spring Harbor and Washington University in St Louis Sequencing Consortium"/>
            <consortium name="European Union Arabidopsis Genome Sequencing Consortium"/>
            <person name="Tabata S."/>
            <person name="Kaneko T."/>
            <person name="Nakamura Y."/>
            <person name="Kotani H."/>
            <person name="Kato T."/>
            <person name="Asamizu E."/>
            <person name="Miyajima N."/>
            <person name="Sasamoto S."/>
            <person name="Kimura T."/>
            <person name="Hosouchi T."/>
            <person name="Kawashima K."/>
            <person name="Kohara M."/>
            <person name="Matsumoto M."/>
            <person name="Matsuno A."/>
            <person name="Muraki A."/>
            <person name="Nakayama S."/>
            <person name="Nakazaki N."/>
            <person name="Naruo K."/>
            <person name="Okumura S."/>
            <person name="Shinpo S."/>
            <person name="Takeuchi C."/>
            <person name="Wada T."/>
            <person name="Watanabe A."/>
            <person name="Yamada M."/>
            <person name="Yasuda M."/>
            <person name="Sato S."/>
            <person name="de la Bastide M."/>
            <person name="Huang E."/>
            <person name="Spiegel L."/>
            <person name="Gnoj L."/>
            <person name="O'Shaughnessy A."/>
            <person name="Preston R."/>
            <person name="Habermann K."/>
            <person name="Murray J."/>
            <person name="Johnson D."/>
            <person name="Rohlfing T."/>
            <person name="Nelson J."/>
            <person name="Stoneking T."/>
            <person name="Pepin K."/>
            <person name="Spieth J."/>
            <person name="Sekhon M."/>
            <person name="Armstrong J."/>
            <person name="Becker M."/>
            <person name="Belter E."/>
            <person name="Cordum H."/>
            <person name="Cordes M."/>
            <person name="Courtney L."/>
            <person name="Courtney W."/>
            <person name="Dante M."/>
            <person name="Du H."/>
            <person name="Edwards J."/>
            <person name="Fryman J."/>
            <person name="Haakensen B."/>
            <person name="Lamar E."/>
            <person name="Latreille P."/>
            <person name="Leonard S."/>
            <person name="Meyer R."/>
            <person name="Mulvaney E."/>
            <person name="Ozersky P."/>
            <person name="Riley A."/>
            <person name="Strowmatt C."/>
            <person name="Wagner-McPherson C."/>
            <person name="Wollam A."/>
            <person name="Yoakum M."/>
            <person name="Bell M."/>
            <person name="Dedhia N."/>
            <person name="Parnell L."/>
            <person name="Shah R."/>
            <person name="Rodriguez M."/>
            <person name="See L.H."/>
            <person name="Vil D."/>
            <person name="Baker J."/>
            <person name="Kirchoff K."/>
            <person name="Toth K."/>
            <person name="King L."/>
            <person name="Bahret A."/>
            <person name="Miller B."/>
            <person name="Marra M."/>
            <person name="Martienssen R."/>
            <person name="McCombie W.R."/>
            <person name="Wilson R.K."/>
            <person name="Murphy G."/>
            <person name="Bancroft I."/>
            <person name="Volckaert G."/>
            <person name="Wambutt R."/>
            <person name="Dusterhoft A."/>
            <person name="Stiekema W."/>
            <person name="Pohl T."/>
            <person name="Entian K.D."/>
            <person name="Terryn N."/>
            <person name="Hartley N."/>
            <person name="Bent E."/>
            <person name="Johnson S."/>
            <person name="Langham S.A."/>
            <person name="McCullagh B."/>
            <person name="Robben J."/>
            <person name="Grymonprez B."/>
            <person name="Zimmermann W."/>
            <person name="Ramsperger U."/>
            <person name="Wedler H."/>
            <person name="Balke K."/>
            <person name="Wedler E."/>
            <person name="Peters S."/>
            <person name="van Staveren M."/>
            <person name="Dirkse W."/>
            <person name="Mooijman P."/>
            <person name="Lankhorst R.K."/>
            <person name="Weitzenegger T."/>
            <person name="Bothe G."/>
            <person name="Rose M."/>
            <person name="Hauf J."/>
            <person name="Berneiser S."/>
            <person name="Hempel S."/>
            <person name="Feldpausch M."/>
            <person name="Lamberth S."/>
            <person name="Villarroel R."/>
            <person name="Gielen J."/>
            <person name="Ardiles W."/>
            <person name="Bents O."/>
            <person name="Lemcke K."/>
            <person name="Kolesov G."/>
            <person name="Mayer K."/>
            <person name="Rudd S."/>
            <person name="Schoof H."/>
            <person name="Schueller C."/>
            <person name="Zaccaria P."/>
            <person name="Mewes H.W."/>
            <person name="Bevan M."/>
            <person name="Fransz P."/>
        </authorList>
    </citation>
    <scope>NUCLEOTIDE SEQUENCE [LARGE SCALE GENOMIC DNA]</scope>
    <source>
        <strain evidence="4">cv. Columbia</strain>
    </source>
</reference>
<dbReference type="InParanoid" id="A0A1P8BEI6"/>
<accession>A0A1P8BEI6</accession>
<organism evidence="3 4">
    <name type="scientific">Arabidopsis thaliana</name>
    <name type="common">Mouse-ear cress</name>
    <dbReference type="NCBI Taxonomy" id="3702"/>
    <lineage>
        <taxon>Eukaryota</taxon>
        <taxon>Viridiplantae</taxon>
        <taxon>Streptophyta</taxon>
        <taxon>Embryophyta</taxon>
        <taxon>Tracheophyta</taxon>
        <taxon>Spermatophyta</taxon>
        <taxon>Magnoliopsida</taxon>
        <taxon>eudicotyledons</taxon>
        <taxon>Gunneridae</taxon>
        <taxon>Pentapetalae</taxon>
        <taxon>rosids</taxon>
        <taxon>malvids</taxon>
        <taxon>Brassicales</taxon>
        <taxon>Brassicaceae</taxon>
        <taxon>Camelineae</taxon>
        <taxon>Arabidopsis</taxon>
    </lineage>
</organism>
<dbReference type="ProteomicsDB" id="216108"/>
<dbReference type="Araport" id="AT5G22970"/>
<feature type="chain" id="PRO_5010351278" description="S-protein homolog" evidence="1">
    <location>
        <begin position="24"/>
        <end position="146"/>
    </location>
</feature>
<dbReference type="RefSeq" id="NP_001331638.1">
    <property type="nucleotide sequence ID" value="NM_001343783.1"/>
</dbReference>
<evidence type="ECO:0000313" key="4">
    <source>
        <dbReference type="Proteomes" id="UP000006548"/>
    </source>
</evidence>
<dbReference type="GeneID" id="832361"/>
<gene>
    <name evidence="3" type="primary">MRN17.20</name>
    <name evidence="3" type="synonym">MRN17_20</name>
    <name evidence="2 3" type="ordered locus">At5g22970</name>
</gene>
<keyword evidence="4" id="KW-1185">Reference proteome</keyword>
<dbReference type="EMBL" id="CP002688">
    <property type="protein sequence ID" value="ANM69994.1"/>
    <property type="molecule type" value="Genomic_DNA"/>
</dbReference>
<evidence type="ECO:0000256" key="1">
    <source>
        <dbReference type="SAM" id="SignalP"/>
    </source>
</evidence>
<dbReference type="PaxDb" id="3702-AT5G22970.1"/>
<name>A0A1P8BEI6_ARATH</name>
<evidence type="ECO:0008006" key="7">
    <source>
        <dbReference type="Google" id="ProtNLM"/>
    </source>
</evidence>
<dbReference type="OMA" id="NEMQTHS"/>
<reference evidence="4" key="2">
    <citation type="journal article" date="2017" name="Plant J.">
        <title>Araport11: a complete reannotation of the Arabidopsis thaliana reference genome.</title>
        <authorList>
            <person name="Cheng C.Y."/>
            <person name="Krishnakumar V."/>
            <person name="Chan A.P."/>
            <person name="Thibaud-Nissen F."/>
            <person name="Schobel S."/>
            <person name="Town C.D."/>
        </authorList>
    </citation>
    <scope>GENOME REANNOTATION</scope>
    <source>
        <strain evidence="4">cv. Columbia</strain>
    </source>
</reference>
<dbReference type="TAIR" id="AT5G22970"/>
<dbReference type="DNASU" id="832361"/>
<evidence type="ECO:0007829" key="5">
    <source>
        <dbReference type="PeptideAtlas" id="A0A1P8BEI6"/>
    </source>
</evidence>
<protein>
    <recommendedName>
        <fullName evidence="7">S-protein homolog</fullName>
    </recommendedName>
</protein>